<organism evidence="3 4">
    <name type="scientific">Paenibacillus thiaminolyticus</name>
    <name type="common">Bacillus thiaminolyticus</name>
    <dbReference type="NCBI Taxonomy" id="49283"/>
    <lineage>
        <taxon>Bacteria</taxon>
        <taxon>Bacillati</taxon>
        <taxon>Bacillota</taxon>
        <taxon>Bacilli</taxon>
        <taxon>Bacillales</taxon>
        <taxon>Paenibacillaceae</taxon>
        <taxon>Paenibacillus</taxon>
    </lineage>
</organism>
<dbReference type="PANTHER" id="PTHR36700:SF1">
    <property type="entry name" value="CRISPR SYSTEM CMR SUBUNIT CMR4"/>
    <property type="match status" value="1"/>
</dbReference>
<dbReference type="PANTHER" id="PTHR36700">
    <property type="entry name" value="CRISPR SYSTEM CMR SUBUNIT CMR4"/>
    <property type="match status" value="1"/>
</dbReference>
<comment type="caution">
    <text evidence="3">The sequence shown here is derived from an EMBL/GenBank/DDBJ whole genome shotgun (WGS) entry which is preliminary data.</text>
</comment>
<dbReference type="InterPro" id="IPR013410">
    <property type="entry name" value="CRISPR-assoc_RAMP_Cmr4"/>
</dbReference>
<evidence type="ECO:0000256" key="1">
    <source>
        <dbReference type="ARBA" id="ARBA00023118"/>
    </source>
</evidence>
<dbReference type="OrthoDB" id="9789361at2"/>
<dbReference type="Proteomes" id="UP000266177">
    <property type="component" value="Unassembled WGS sequence"/>
</dbReference>
<dbReference type="NCBIfam" id="TIGR02580">
    <property type="entry name" value="cas_RAMP_Cmr4"/>
    <property type="match status" value="1"/>
</dbReference>
<dbReference type="Pfam" id="PF03787">
    <property type="entry name" value="RAMPs"/>
    <property type="match status" value="1"/>
</dbReference>
<dbReference type="AlphaFoldDB" id="A0A3A3GLY9"/>
<keyword evidence="1" id="KW-0051">Antiviral defense</keyword>
<evidence type="ECO:0000259" key="2">
    <source>
        <dbReference type="Pfam" id="PF03787"/>
    </source>
</evidence>
<evidence type="ECO:0000313" key="3">
    <source>
        <dbReference type="EMBL" id="RJG25709.1"/>
    </source>
</evidence>
<evidence type="ECO:0000313" key="4">
    <source>
        <dbReference type="Proteomes" id="UP000266177"/>
    </source>
</evidence>
<dbReference type="InterPro" id="IPR005537">
    <property type="entry name" value="RAMP_III_fam"/>
</dbReference>
<protein>
    <submittedName>
        <fullName evidence="3">Type III-B CRISPR module RAMP protein Cmr4</fullName>
    </submittedName>
</protein>
<accession>A0A3A3GLY9</accession>
<gene>
    <name evidence="3" type="primary">cmr4</name>
    <name evidence="3" type="ORF">DQX05_05425</name>
</gene>
<proteinExistence type="predicted"/>
<feature type="domain" description="CRISPR type III-associated protein" evidence="2">
    <location>
        <begin position="3"/>
        <end position="302"/>
    </location>
</feature>
<reference evidence="3 4" key="1">
    <citation type="submission" date="2018-09" db="EMBL/GenBank/DDBJ databases">
        <title>Paenibacillus SK2017-BO5.</title>
        <authorList>
            <person name="Piskunova J.V."/>
            <person name="Dubiley S.A."/>
            <person name="Severinov K.V."/>
        </authorList>
    </citation>
    <scope>NUCLEOTIDE SEQUENCE [LARGE SCALE GENOMIC DNA]</scope>
    <source>
        <strain evidence="3 4">BO5</strain>
    </source>
</reference>
<dbReference type="EMBL" id="QYZD01000003">
    <property type="protein sequence ID" value="RJG25709.1"/>
    <property type="molecule type" value="Genomic_DNA"/>
</dbReference>
<name>A0A3A3GLY9_PANTH</name>
<dbReference type="GO" id="GO:0051607">
    <property type="term" value="P:defense response to virus"/>
    <property type="evidence" value="ECO:0007669"/>
    <property type="project" value="UniProtKB-KW"/>
</dbReference>
<sequence length="315" mass="34535">MFLNVLTSMHAGGGSELSVVDLPIQREGHTGFPKIEASSLKGSLRNAVRHNNVEKSIMDQIFGSDDLENREDTENKFASAVAFSDARLLFFPVRSAKGVFAFVTCPMVLRRFFDDMELAGIGELAQRFALTPCPLVAKGSALVLEANNKKTVMLEEYVYDVTEEDKDDAPFGGFLDRLLNVMPCNELLRDFLKTNAIVVPDDDFSDFVRMSTEVVTRIRINNDSGTVQGGALFNEEYLPSESVLYSLLFIADAYQPQPGRLQPEEAVAPPRKKAAEIAAQLKDCIPPTFQIGANQTLGKGFVACRLVTGGGVDVQ</sequence>